<feature type="transmembrane region" description="Helical" evidence="4">
    <location>
        <begin position="1027"/>
        <end position="1056"/>
    </location>
</feature>
<dbReference type="AlphaFoldDB" id="F0XY61"/>
<dbReference type="GO" id="GO:0051082">
    <property type="term" value="F:unfolded protein binding"/>
    <property type="evidence" value="ECO:0007669"/>
    <property type="project" value="TreeGrafter"/>
</dbReference>
<feature type="transmembrane region" description="Helical" evidence="4">
    <location>
        <begin position="791"/>
        <end position="809"/>
    </location>
</feature>
<feature type="compositionally biased region" description="Basic and acidic residues" evidence="3">
    <location>
        <begin position="221"/>
        <end position="260"/>
    </location>
</feature>
<dbReference type="SUPFAM" id="SSF49764">
    <property type="entry name" value="HSP20-like chaperones"/>
    <property type="match status" value="2"/>
</dbReference>
<name>F0XY61_AURAN</name>
<evidence type="ECO:0000256" key="4">
    <source>
        <dbReference type="SAM" id="Phobius"/>
    </source>
</evidence>
<organism evidence="7">
    <name type="scientific">Aureococcus anophagefferens</name>
    <name type="common">Harmful bloom alga</name>
    <dbReference type="NCBI Taxonomy" id="44056"/>
    <lineage>
        <taxon>Eukaryota</taxon>
        <taxon>Sar</taxon>
        <taxon>Stramenopiles</taxon>
        <taxon>Ochrophyta</taxon>
        <taxon>Pelagophyceae</taxon>
        <taxon>Pelagomonadales</taxon>
        <taxon>Pelagomonadaceae</taxon>
        <taxon>Aureococcus</taxon>
    </lineage>
</organism>
<dbReference type="GeneID" id="20223442"/>
<dbReference type="Proteomes" id="UP000002729">
    <property type="component" value="Unassembled WGS sequence"/>
</dbReference>
<feature type="transmembrane region" description="Helical" evidence="4">
    <location>
        <begin position="821"/>
        <end position="842"/>
    </location>
</feature>
<keyword evidence="2" id="KW-0963">Cytoplasm</keyword>
<dbReference type="SUPFAM" id="SSF103473">
    <property type="entry name" value="MFS general substrate transporter"/>
    <property type="match status" value="1"/>
</dbReference>
<dbReference type="EMBL" id="GL833121">
    <property type="protein sequence ID" value="EGB12057.1"/>
    <property type="molecule type" value="Genomic_DNA"/>
</dbReference>
<feature type="transmembrane region" description="Helical" evidence="4">
    <location>
        <begin position="905"/>
        <end position="925"/>
    </location>
</feature>
<dbReference type="InterPro" id="IPR008978">
    <property type="entry name" value="HSP20-like_chaperone"/>
</dbReference>
<dbReference type="InterPro" id="IPR037898">
    <property type="entry name" value="NudC_fam"/>
</dbReference>
<dbReference type="RefSeq" id="XP_009033152.1">
    <property type="nucleotide sequence ID" value="XM_009034904.1"/>
</dbReference>
<protein>
    <recommendedName>
        <fullName evidence="5">CS domain-containing protein</fullName>
    </recommendedName>
</protein>
<dbReference type="PROSITE" id="PS51203">
    <property type="entry name" value="CS"/>
    <property type="match status" value="1"/>
</dbReference>
<feature type="transmembrane region" description="Helical" evidence="4">
    <location>
        <begin position="848"/>
        <end position="869"/>
    </location>
</feature>
<dbReference type="KEGG" id="aaf:AURANDRAFT_61379"/>
<sequence>MSRPGNQLIASHPMHSGEESEQSAQYRAEQQKQLEWFQRKAKKQAHWDSMESGRKARVEALANLMGGAKPPKRVQAEVEHRRVGRGAKAALRAYVAWAKDHPGALEKGQKKALRSLIAAWNEIRVAGHDLEDLDADGLEPRAAPPHATLKALHEAVARHGVGNADVWRRYMGAVKTLLGATDAAGRPADAPADEPAEADDEDYRDDREWVSIDDMNDMMQKKWSEHKEQESRDREEKKRKEAETHFKKEAEAARLRRLDEDAAPPVLDDDGFVVSRPSRTATPAASTKPAVLDGYSWTDDEVLVVLYVELSRPVKSNELTVALGARTLHVTHLGGTVIKRTWARGVQHAHDDTVWFLEDSGDVLRFELVKDLAADAGAEAWPCAFEGDPYGHRRTTRTDEERYEWTQSEYDVTVSARVPEGTTKFDVSVTLQRDALRVYVKGLGSLVDGVLNRAINLKESTWALDDTELVVVLAKLEKTQAWQRLMVGGNEITVEAAYRQMGDEAPERGAVAYDDMDEREKAYVRARRELDYARAAGDDELVDEILADLEAMDVAVAPDVDRPYRDEQLEATLDLDEEEARLRAEQFGADDPALLEEKRTHAAKCIFNIRKYFASRGSSAIALNGGGSTPPEYGRPRRAAHGLLISFTGSLTSPSAFGHQVGQPLNMGGPSDEPLMEDKQLLYSEGARPYEPSRKVLGLVFTISLTTLAALSALQALVSHITDHYSATTYEVVVGLLMVSAFPAALLQFKFDASYDARYGLRDAAAFRLVVSCLVQSACCVALVWQEASILYASSFLIGLATWCANGTLNSLCVAVAPRASIYQGLGFQVANLASYAVIYVTEEDGWALLWWVFAAPPLVGLAASAAFLGDGAVSRALEDYAEPRRSTTVLEDVERMPPTIKRMFAVEALSLTVSVIAVGATSFYDDEGDYLGTSLATVLYISFTLGNVGSRLVALVVPVPEDSVLILGSAARAALTPLLFLGSDLSTSYDLYVTLFFFFFALVGGVLIQIPFLVPKATCDPADVVLASRFITLAQGAGLTIGGVVDVAVALGLLYG</sequence>
<dbReference type="GO" id="GO:0005737">
    <property type="term" value="C:cytoplasm"/>
    <property type="evidence" value="ECO:0007669"/>
    <property type="project" value="UniProtKB-SubCell"/>
</dbReference>
<evidence type="ECO:0000313" key="6">
    <source>
        <dbReference type="EMBL" id="EGB12057.1"/>
    </source>
</evidence>
<feature type="transmembrane region" description="Helical" evidence="4">
    <location>
        <begin position="696"/>
        <end position="718"/>
    </location>
</feature>
<accession>F0XY61</accession>
<dbReference type="CDD" id="cd06467">
    <property type="entry name" value="p23_NUDC_like"/>
    <property type="match status" value="1"/>
</dbReference>
<keyword evidence="7" id="KW-1185">Reference proteome</keyword>
<evidence type="ECO:0000313" key="7">
    <source>
        <dbReference type="Proteomes" id="UP000002729"/>
    </source>
</evidence>
<dbReference type="Pfam" id="PF04969">
    <property type="entry name" value="CS"/>
    <property type="match status" value="1"/>
</dbReference>
<feature type="transmembrane region" description="Helical" evidence="4">
    <location>
        <begin position="965"/>
        <end position="984"/>
    </location>
</feature>
<evidence type="ECO:0000256" key="3">
    <source>
        <dbReference type="SAM" id="MobiDB-lite"/>
    </source>
</evidence>
<dbReference type="eggNOG" id="KOG2265">
    <property type="taxonomic scope" value="Eukaryota"/>
</dbReference>
<feature type="transmembrane region" description="Helical" evidence="4">
    <location>
        <begin position="765"/>
        <end position="785"/>
    </location>
</feature>
<keyword evidence="4" id="KW-1133">Transmembrane helix</keyword>
<dbReference type="OrthoDB" id="428655at2759"/>
<keyword evidence="4" id="KW-0812">Transmembrane</keyword>
<dbReference type="GO" id="GO:0006457">
    <property type="term" value="P:protein folding"/>
    <property type="evidence" value="ECO:0007669"/>
    <property type="project" value="TreeGrafter"/>
</dbReference>
<comment type="subcellular location">
    <subcellularLocation>
        <location evidence="1">Cytoplasm</location>
    </subcellularLocation>
</comment>
<feature type="region of interest" description="Disordered" evidence="3">
    <location>
        <begin position="1"/>
        <end position="30"/>
    </location>
</feature>
<dbReference type="Gene3D" id="2.60.40.790">
    <property type="match status" value="2"/>
</dbReference>
<dbReference type="PANTHER" id="PTHR12356:SF3">
    <property type="entry name" value="NUCLEAR MIGRATION PROTEIN NUDC"/>
    <property type="match status" value="1"/>
</dbReference>
<dbReference type="InterPro" id="IPR007052">
    <property type="entry name" value="CS_dom"/>
</dbReference>
<evidence type="ECO:0000256" key="2">
    <source>
        <dbReference type="ARBA" id="ARBA00022490"/>
    </source>
</evidence>
<keyword evidence="4" id="KW-0472">Membrane</keyword>
<feature type="compositionally biased region" description="Acidic residues" evidence="3">
    <location>
        <begin position="191"/>
        <end position="203"/>
    </location>
</feature>
<dbReference type="PANTHER" id="PTHR12356">
    <property type="entry name" value="NUCLEAR MOVEMENT PROTEIN NUDC"/>
    <property type="match status" value="1"/>
</dbReference>
<dbReference type="InParanoid" id="F0XY61"/>
<dbReference type="CDD" id="cd06174">
    <property type="entry name" value="MFS"/>
    <property type="match status" value="1"/>
</dbReference>
<reference evidence="6 7" key="1">
    <citation type="journal article" date="2011" name="Proc. Natl. Acad. Sci. U.S.A.">
        <title>Niche of harmful alga Aureococcus anophagefferens revealed through ecogenomics.</title>
        <authorList>
            <person name="Gobler C.J."/>
            <person name="Berry D.L."/>
            <person name="Dyhrman S.T."/>
            <person name="Wilhelm S.W."/>
            <person name="Salamov A."/>
            <person name="Lobanov A.V."/>
            <person name="Zhang Y."/>
            <person name="Collier J.L."/>
            <person name="Wurch L.L."/>
            <person name="Kustka A.B."/>
            <person name="Dill B.D."/>
            <person name="Shah M."/>
            <person name="VerBerkmoes N.C."/>
            <person name="Kuo A."/>
            <person name="Terry A."/>
            <person name="Pangilinan J."/>
            <person name="Lindquist E.A."/>
            <person name="Lucas S."/>
            <person name="Paulsen I.T."/>
            <person name="Hattenrath-Lehmann T.K."/>
            <person name="Talmage S.C."/>
            <person name="Walker E.A."/>
            <person name="Koch F."/>
            <person name="Burson A.M."/>
            <person name="Marcoval M.A."/>
            <person name="Tang Y.Z."/>
            <person name="Lecleir G.R."/>
            <person name="Coyne K.J."/>
            <person name="Berg G.M."/>
            <person name="Bertrand E.M."/>
            <person name="Saito M.A."/>
            <person name="Gladyshev V.N."/>
            <person name="Grigoriev I.V."/>
        </authorList>
    </citation>
    <scope>NUCLEOTIDE SEQUENCE [LARGE SCALE GENOMIC DNA]</scope>
    <source>
        <strain evidence="7">CCMP 1984</strain>
    </source>
</reference>
<gene>
    <name evidence="6" type="ORF">AURANDRAFT_61379</name>
</gene>
<feature type="region of interest" description="Disordered" evidence="3">
    <location>
        <begin position="182"/>
        <end position="206"/>
    </location>
</feature>
<feature type="domain" description="CS" evidence="5">
    <location>
        <begin position="398"/>
        <end position="486"/>
    </location>
</feature>
<evidence type="ECO:0000256" key="1">
    <source>
        <dbReference type="ARBA" id="ARBA00004496"/>
    </source>
</evidence>
<evidence type="ECO:0000259" key="5">
    <source>
        <dbReference type="PROSITE" id="PS51203"/>
    </source>
</evidence>
<feature type="region of interest" description="Disordered" evidence="3">
    <location>
        <begin position="221"/>
        <end position="261"/>
    </location>
</feature>
<proteinExistence type="predicted"/>
<feature type="transmembrane region" description="Helical" evidence="4">
    <location>
        <begin position="931"/>
        <end position="958"/>
    </location>
</feature>
<dbReference type="InterPro" id="IPR036259">
    <property type="entry name" value="MFS_trans_sf"/>
</dbReference>
<feature type="transmembrane region" description="Helical" evidence="4">
    <location>
        <begin position="996"/>
        <end position="1015"/>
    </location>
</feature>
<feature type="transmembrane region" description="Helical" evidence="4">
    <location>
        <begin position="730"/>
        <end position="753"/>
    </location>
</feature>